<comment type="caution">
    <text evidence="2">The sequence shown here is derived from an EMBL/GenBank/DDBJ whole genome shotgun (WGS) entry which is preliminary data.</text>
</comment>
<protein>
    <recommendedName>
        <fullName evidence="3">Retrotransposon gag domain-containing protein</fullName>
    </recommendedName>
</protein>
<gene>
    <name evidence="2" type="ORF">Tci_614594</name>
</gene>
<proteinExistence type="predicted"/>
<reference evidence="2" key="1">
    <citation type="journal article" date="2019" name="Sci. Rep.">
        <title>Draft genome of Tanacetum cinerariifolium, the natural source of mosquito coil.</title>
        <authorList>
            <person name="Yamashiro T."/>
            <person name="Shiraishi A."/>
            <person name="Satake H."/>
            <person name="Nakayama K."/>
        </authorList>
    </citation>
    <scope>NUCLEOTIDE SEQUENCE</scope>
</reference>
<evidence type="ECO:0008006" key="3">
    <source>
        <dbReference type="Google" id="ProtNLM"/>
    </source>
</evidence>
<name>A0A699JKE3_TANCI</name>
<evidence type="ECO:0000256" key="1">
    <source>
        <dbReference type="SAM" id="MobiDB-lite"/>
    </source>
</evidence>
<dbReference type="EMBL" id="BKCJ010421917">
    <property type="protein sequence ID" value="GFA42622.1"/>
    <property type="molecule type" value="Genomic_DNA"/>
</dbReference>
<accession>A0A699JKE3</accession>
<dbReference type="AlphaFoldDB" id="A0A699JKE3"/>
<evidence type="ECO:0000313" key="2">
    <source>
        <dbReference type="EMBL" id="GFA42622.1"/>
    </source>
</evidence>
<sequence>MPPKRNGDGSRRPLHTARGCTYKEFLNCQPLNFKETKEAIGLAHWTVGHEVANEMTWKSLMKMMIEDYCPRSELALLCSRMVPKESDKVEKYVGGLPDNIQGNLMSARPKMIQEAIELENNLMDQKVRAYAARQDNNKRRMDNNPNNNHVQQPPYKRQNVARAYTAKPSKEKEYARTLPLCNKWLYHNRPCTVKNGEACGRVYALGGGEADQDPNNITDDIDA</sequence>
<organism evidence="2">
    <name type="scientific">Tanacetum cinerariifolium</name>
    <name type="common">Dalmatian daisy</name>
    <name type="synonym">Chrysanthemum cinerariifolium</name>
    <dbReference type="NCBI Taxonomy" id="118510"/>
    <lineage>
        <taxon>Eukaryota</taxon>
        <taxon>Viridiplantae</taxon>
        <taxon>Streptophyta</taxon>
        <taxon>Embryophyta</taxon>
        <taxon>Tracheophyta</taxon>
        <taxon>Spermatophyta</taxon>
        <taxon>Magnoliopsida</taxon>
        <taxon>eudicotyledons</taxon>
        <taxon>Gunneridae</taxon>
        <taxon>Pentapetalae</taxon>
        <taxon>asterids</taxon>
        <taxon>campanulids</taxon>
        <taxon>Asterales</taxon>
        <taxon>Asteraceae</taxon>
        <taxon>Asteroideae</taxon>
        <taxon>Anthemideae</taxon>
        <taxon>Anthemidinae</taxon>
        <taxon>Tanacetum</taxon>
    </lineage>
</organism>
<feature type="region of interest" description="Disordered" evidence="1">
    <location>
        <begin position="135"/>
        <end position="158"/>
    </location>
</feature>